<sequence length="189" mass="22749">MSLQEERESFFDLEEILKNGSGDELNELKVWLFKEHVRMENLKREISDLQDRFEGEKKQFQDEMRTLSHSMEIDQKRLQQENAFFDQKMKILQRGFEQLEEDRHKFQKEKDKFEAKKEVYEDGPSFFGRSDLAGMLFKGVNSRLALKKRYKDLIKMFHPDNVAGDHEMVQIINREYEELRRAYDVGKQA</sequence>
<feature type="coiled-coil region" evidence="2">
    <location>
        <begin position="89"/>
        <end position="116"/>
    </location>
</feature>
<dbReference type="RefSeq" id="WP_342759901.1">
    <property type="nucleotide sequence ID" value="NZ_CP146256.1"/>
</dbReference>
<evidence type="ECO:0000256" key="2">
    <source>
        <dbReference type="SAM" id="Coils"/>
    </source>
</evidence>
<dbReference type="InterPro" id="IPR036869">
    <property type="entry name" value="J_dom_sf"/>
</dbReference>
<keyword evidence="1" id="KW-0235">DNA replication</keyword>
<name>A0ABZ3F3E5_9FIRM</name>
<evidence type="ECO:0000313" key="4">
    <source>
        <dbReference type="Proteomes" id="UP001451571"/>
    </source>
</evidence>
<evidence type="ECO:0000313" key="3">
    <source>
        <dbReference type="EMBL" id="XAH76324.1"/>
    </source>
</evidence>
<proteinExistence type="predicted"/>
<dbReference type="SUPFAM" id="SSF46565">
    <property type="entry name" value="Chaperone J-domain"/>
    <property type="match status" value="1"/>
</dbReference>
<evidence type="ECO:0008006" key="5">
    <source>
        <dbReference type="Google" id="ProtNLM"/>
    </source>
</evidence>
<keyword evidence="2" id="KW-0175">Coiled coil</keyword>
<dbReference type="EMBL" id="CP146256">
    <property type="protein sequence ID" value="XAH76324.1"/>
    <property type="molecule type" value="Genomic_DNA"/>
</dbReference>
<organism evidence="3 4">
    <name type="scientific">Kineothrix sedimenti</name>
    <dbReference type="NCBI Taxonomy" id="3123317"/>
    <lineage>
        <taxon>Bacteria</taxon>
        <taxon>Bacillati</taxon>
        <taxon>Bacillota</taxon>
        <taxon>Clostridia</taxon>
        <taxon>Lachnospirales</taxon>
        <taxon>Lachnospiraceae</taxon>
        <taxon>Kineothrix</taxon>
    </lineage>
</organism>
<keyword evidence="4" id="KW-1185">Reference proteome</keyword>
<dbReference type="Gene3D" id="1.10.287.110">
    <property type="entry name" value="DnaJ domain"/>
    <property type="match status" value="1"/>
</dbReference>
<protein>
    <recommendedName>
        <fullName evidence="5">DnaJ-like protein</fullName>
    </recommendedName>
</protein>
<reference evidence="3 4" key="1">
    <citation type="submission" date="2024-02" db="EMBL/GenBank/DDBJ databases">
        <title>Bacterial strain from lacustrine sediment.</title>
        <authorList>
            <person name="Petit C."/>
            <person name="Fadhlaoui K."/>
        </authorList>
    </citation>
    <scope>NUCLEOTIDE SEQUENCE [LARGE SCALE GENOMIC DNA]</scope>
    <source>
        <strain evidence="3 4">IPX-CK</strain>
    </source>
</reference>
<feature type="coiled-coil region" evidence="2">
    <location>
        <begin position="32"/>
        <end position="59"/>
    </location>
</feature>
<accession>A0ABZ3F3E5</accession>
<evidence type="ECO:0000256" key="1">
    <source>
        <dbReference type="ARBA" id="ARBA00022705"/>
    </source>
</evidence>
<dbReference type="Proteomes" id="UP001451571">
    <property type="component" value="Chromosome"/>
</dbReference>
<gene>
    <name evidence="3" type="ORF">V6984_11355</name>
</gene>